<comment type="caution">
    <text evidence="3">The sequence shown here is derived from an EMBL/GenBank/DDBJ whole genome shotgun (WGS) entry which is preliminary data.</text>
</comment>
<protein>
    <submittedName>
        <fullName evidence="3">Uncharacterized protein</fullName>
    </submittedName>
</protein>
<dbReference type="Proteomes" id="UP000237271">
    <property type="component" value="Unassembled WGS sequence"/>
</dbReference>
<sequence length="352" mass="40144">MTAYQEDVRDDRPNTPRPKKRKHTYQILKEEAQRLRVEIQSLRRELAAQEETVGNDNSKLQHASRKNQMLKNAVYSQQLAVASTQSMISNHLNEQRDVPIYACIHLSTKWNARRETLLAMRSAKFMQCYSYLVERCRSLDLEKSRDCTNDRDDCHQTVRHAHTAESHGGHTQQTARLVQELVVFMFNMEITISEALGDITIREDYDSLNDGAYASNHRLVSNHESGVTTEANTVSFAQLFEDEAEVECGAGVGEFTVSVDQDDLYPYDVLDHVGGERRVDGGNHGDGVVECTDGDHGDSAISVLMRRVVFIKVHRPEFDIPEHELIELFDHITKWPDVMIQSVREILSTETL</sequence>
<evidence type="ECO:0000313" key="3">
    <source>
        <dbReference type="EMBL" id="POM80319.1"/>
    </source>
</evidence>
<dbReference type="OrthoDB" id="166524at2759"/>
<dbReference type="EMBL" id="NCKW01000541">
    <property type="protein sequence ID" value="POM80319.1"/>
    <property type="molecule type" value="Genomic_DNA"/>
</dbReference>
<evidence type="ECO:0000256" key="2">
    <source>
        <dbReference type="SAM" id="MobiDB-lite"/>
    </source>
</evidence>
<evidence type="ECO:0000256" key="1">
    <source>
        <dbReference type="SAM" id="Coils"/>
    </source>
</evidence>
<feature type="coiled-coil region" evidence="1">
    <location>
        <begin position="25"/>
        <end position="59"/>
    </location>
</feature>
<name>A0A2P4YRF6_9STRA</name>
<feature type="compositionally biased region" description="Basic and acidic residues" evidence="2">
    <location>
        <begin position="1"/>
        <end position="14"/>
    </location>
</feature>
<keyword evidence="4" id="KW-1185">Reference proteome</keyword>
<organism evidence="3 4">
    <name type="scientific">Phytophthora palmivora</name>
    <dbReference type="NCBI Taxonomy" id="4796"/>
    <lineage>
        <taxon>Eukaryota</taxon>
        <taxon>Sar</taxon>
        <taxon>Stramenopiles</taxon>
        <taxon>Oomycota</taxon>
        <taxon>Peronosporomycetes</taxon>
        <taxon>Peronosporales</taxon>
        <taxon>Peronosporaceae</taxon>
        <taxon>Phytophthora</taxon>
    </lineage>
</organism>
<dbReference type="AlphaFoldDB" id="A0A2P4YRF6"/>
<accession>A0A2P4YRF6</accession>
<evidence type="ECO:0000313" key="4">
    <source>
        <dbReference type="Proteomes" id="UP000237271"/>
    </source>
</evidence>
<gene>
    <name evidence="3" type="ORF">PHPALM_1859</name>
</gene>
<feature type="region of interest" description="Disordered" evidence="2">
    <location>
        <begin position="1"/>
        <end position="23"/>
    </location>
</feature>
<reference evidence="3 4" key="1">
    <citation type="journal article" date="2017" name="Genome Biol. Evol.">
        <title>Phytophthora megakarya and P. palmivora, closely related causal agents of cacao black pod rot, underwent increases in genome sizes and gene numbers by different mechanisms.</title>
        <authorList>
            <person name="Ali S.S."/>
            <person name="Shao J."/>
            <person name="Lary D.J."/>
            <person name="Kronmiller B."/>
            <person name="Shen D."/>
            <person name="Strem M.D."/>
            <person name="Amoako-Attah I."/>
            <person name="Akrofi A.Y."/>
            <person name="Begoude B.A."/>
            <person name="Ten Hoopen G.M."/>
            <person name="Coulibaly K."/>
            <person name="Kebe B.I."/>
            <person name="Melnick R.L."/>
            <person name="Guiltinan M.J."/>
            <person name="Tyler B.M."/>
            <person name="Meinhardt L.W."/>
            <person name="Bailey B.A."/>
        </authorList>
    </citation>
    <scope>NUCLEOTIDE SEQUENCE [LARGE SCALE GENOMIC DNA]</scope>
    <source>
        <strain evidence="4">sbr112.9</strain>
    </source>
</reference>
<keyword evidence="1" id="KW-0175">Coiled coil</keyword>
<proteinExistence type="predicted"/>